<dbReference type="Proteomes" id="UP000229915">
    <property type="component" value="Unassembled WGS sequence"/>
</dbReference>
<reference evidence="2" key="1">
    <citation type="submission" date="2017-09" db="EMBL/GenBank/DDBJ databases">
        <title>Depth-based differentiation of microbial function through sediment-hosted aquifers and enrichment of novel symbionts in the deep terrestrial subsurface.</title>
        <authorList>
            <person name="Probst A.J."/>
            <person name="Ladd B."/>
            <person name="Jarett J.K."/>
            <person name="Geller-Mcgrath D.E."/>
            <person name="Sieber C.M.K."/>
            <person name="Emerson J.B."/>
            <person name="Anantharaman K."/>
            <person name="Thomas B.C."/>
            <person name="Malmstrom R."/>
            <person name="Stieglmeier M."/>
            <person name="Klingl A."/>
            <person name="Woyke T."/>
            <person name="Ryan C.M."/>
            <person name="Banfield J.F."/>
        </authorList>
    </citation>
    <scope>NUCLEOTIDE SEQUENCE [LARGE SCALE GENOMIC DNA]</scope>
</reference>
<dbReference type="EMBL" id="PFNK01000012">
    <property type="protein sequence ID" value="PIZ44051.1"/>
    <property type="molecule type" value="Genomic_DNA"/>
</dbReference>
<accession>A0A2M7TEH6</accession>
<protein>
    <submittedName>
        <fullName evidence="1">Uncharacterized protein</fullName>
    </submittedName>
</protein>
<name>A0A2M7TEH6_UNCKA</name>
<evidence type="ECO:0000313" key="2">
    <source>
        <dbReference type="Proteomes" id="UP000229915"/>
    </source>
</evidence>
<organism evidence="1 2">
    <name type="scientific">candidate division WWE3 bacterium CG_4_10_14_0_2_um_filter_42_7</name>
    <dbReference type="NCBI Taxonomy" id="1975073"/>
    <lineage>
        <taxon>Bacteria</taxon>
        <taxon>Katanobacteria</taxon>
    </lineage>
</organism>
<proteinExistence type="predicted"/>
<sequence>MKPIIVDGKKIAEEILEEVRLEISEKNL</sequence>
<dbReference type="AlphaFoldDB" id="A0A2M7TEH6"/>
<gene>
    <name evidence="1" type="ORF">COY33_00310</name>
</gene>
<comment type="caution">
    <text evidence="1">The sequence shown here is derived from an EMBL/GenBank/DDBJ whole genome shotgun (WGS) entry which is preliminary data.</text>
</comment>
<feature type="non-terminal residue" evidence="1">
    <location>
        <position position="28"/>
    </location>
</feature>
<evidence type="ECO:0000313" key="1">
    <source>
        <dbReference type="EMBL" id="PIZ44051.1"/>
    </source>
</evidence>